<gene>
    <name evidence="1" type="ORF">ABUE31_04815</name>
</gene>
<keyword evidence="2" id="KW-1185">Reference proteome</keyword>
<dbReference type="EMBL" id="JBFOCI010000001">
    <property type="protein sequence ID" value="MEW9805305.1"/>
    <property type="molecule type" value="Genomic_DNA"/>
</dbReference>
<comment type="caution">
    <text evidence="1">The sequence shown here is derived from an EMBL/GenBank/DDBJ whole genome shotgun (WGS) entry which is preliminary data.</text>
</comment>
<sequence length="82" mass="8853">MASTLAARLEKLEAKLAPPEAALRCWTVVCNEGDEAAAGVLAQAHGYDPDDDGHLLITRSIVTPAGRLPNRREPYLLDRFPG</sequence>
<organism evidence="1 2">
    <name type="scientific">Mesorhizobium marinum</name>
    <dbReference type="NCBI Taxonomy" id="3228790"/>
    <lineage>
        <taxon>Bacteria</taxon>
        <taxon>Pseudomonadati</taxon>
        <taxon>Pseudomonadota</taxon>
        <taxon>Alphaproteobacteria</taxon>
        <taxon>Hyphomicrobiales</taxon>
        <taxon>Phyllobacteriaceae</taxon>
        <taxon>Mesorhizobium</taxon>
    </lineage>
</organism>
<protein>
    <submittedName>
        <fullName evidence="1">Uncharacterized protein</fullName>
    </submittedName>
</protein>
<dbReference type="RefSeq" id="WP_367722347.1">
    <property type="nucleotide sequence ID" value="NZ_JBFOCH010000168.1"/>
</dbReference>
<proteinExistence type="predicted"/>
<accession>A0ABV3QW53</accession>
<name>A0ABV3QW53_9HYPH</name>
<evidence type="ECO:0000313" key="2">
    <source>
        <dbReference type="Proteomes" id="UP001556196"/>
    </source>
</evidence>
<reference evidence="1 2" key="1">
    <citation type="submission" date="2024-06" db="EMBL/GenBank/DDBJ databases">
        <authorList>
            <person name="Tuo L."/>
        </authorList>
    </citation>
    <scope>NUCLEOTIDE SEQUENCE [LARGE SCALE GENOMIC DNA]</scope>
    <source>
        <strain evidence="1 2">ZMM04-5</strain>
    </source>
</reference>
<dbReference type="Proteomes" id="UP001556196">
    <property type="component" value="Unassembled WGS sequence"/>
</dbReference>
<evidence type="ECO:0000313" key="1">
    <source>
        <dbReference type="EMBL" id="MEW9805305.1"/>
    </source>
</evidence>